<accession>A0A9P4PRW3</accession>
<dbReference type="Proteomes" id="UP000799764">
    <property type="component" value="Unassembled WGS sequence"/>
</dbReference>
<evidence type="ECO:0000313" key="2">
    <source>
        <dbReference type="EMBL" id="KAF2448213.1"/>
    </source>
</evidence>
<proteinExistence type="predicted"/>
<feature type="transmembrane region" description="Helical" evidence="1">
    <location>
        <begin position="75"/>
        <end position="96"/>
    </location>
</feature>
<keyword evidence="1" id="KW-0812">Transmembrane</keyword>
<dbReference type="EMBL" id="MU001495">
    <property type="protein sequence ID" value="KAF2448213.1"/>
    <property type="molecule type" value="Genomic_DNA"/>
</dbReference>
<sequence length="120" mass="13161">MRGCKDEGASIFYMAALLVPGFGPIVSRAALCADRLTSDSLRTRFRSLGLVTACTAKAGSTIFQAKDAPQYLPGMWATIAMQILYSIVTICMSVYFKRQNRFADEMGKTLEGVEGFRYAP</sequence>
<keyword evidence="1" id="KW-1133">Transmembrane helix</keyword>
<name>A0A9P4PRW3_9PLEO</name>
<keyword evidence="3" id="KW-1185">Reference proteome</keyword>
<dbReference type="OrthoDB" id="3639251at2759"/>
<evidence type="ECO:0000256" key="1">
    <source>
        <dbReference type="SAM" id="Phobius"/>
    </source>
</evidence>
<gene>
    <name evidence="2" type="ORF">P171DRAFT_481301</name>
</gene>
<comment type="caution">
    <text evidence="2">The sequence shown here is derived from an EMBL/GenBank/DDBJ whole genome shotgun (WGS) entry which is preliminary data.</text>
</comment>
<feature type="transmembrane region" description="Helical" evidence="1">
    <location>
        <begin position="12"/>
        <end position="33"/>
    </location>
</feature>
<protein>
    <submittedName>
        <fullName evidence="2">Uncharacterized protein</fullName>
    </submittedName>
</protein>
<dbReference type="AlphaFoldDB" id="A0A9P4PRW3"/>
<organism evidence="2 3">
    <name type="scientific">Karstenula rhodostoma CBS 690.94</name>
    <dbReference type="NCBI Taxonomy" id="1392251"/>
    <lineage>
        <taxon>Eukaryota</taxon>
        <taxon>Fungi</taxon>
        <taxon>Dikarya</taxon>
        <taxon>Ascomycota</taxon>
        <taxon>Pezizomycotina</taxon>
        <taxon>Dothideomycetes</taxon>
        <taxon>Pleosporomycetidae</taxon>
        <taxon>Pleosporales</taxon>
        <taxon>Massarineae</taxon>
        <taxon>Didymosphaeriaceae</taxon>
        <taxon>Karstenula</taxon>
    </lineage>
</organism>
<evidence type="ECO:0000313" key="3">
    <source>
        <dbReference type="Proteomes" id="UP000799764"/>
    </source>
</evidence>
<feature type="transmembrane region" description="Helical" evidence="1">
    <location>
        <begin position="45"/>
        <end position="63"/>
    </location>
</feature>
<keyword evidence="1" id="KW-0472">Membrane</keyword>
<reference evidence="2" key="1">
    <citation type="journal article" date="2020" name="Stud. Mycol.">
        <title>101 Dothideomycetes genomes: a test case for predicting lifestyles and emergence of pathogens.</title>
        <authorList>
            <person name="Haridas S."/>
            <person name="Albert R."/>
            <person name="Binder M."/>
            <person name="Bloem J."/>
            <person name="Labutti K."/>
            <person name="Salamov A."/>
            <person name="Andreopoulos B."/>
            <person name="Baker S."/>
            <person name="Barry K."/>
            <person name="Bills G."/>
            <person name="Bluhm B."/>
            <person name="Cannon C."/>
            <person name="Castanera R."/>
            <person name="Culley D."/>
            <person name="Daum C."/>
            <person name="Ezra D."/>
            <person name="Gonzalez J."/>
            <person name="Henrissat B."/>
            <person name="Kuo A."/>
            <person name="Liang C."/>
            <person name="Lipzen A."/>
            <person name="Lutzoni F."/>
            <person name="Magnuson J."/>
            <person name="Mondo S."/>
            <person name="Nolan M."/>
            <person name="Ohm R."/>
            <person name="Pangilinan J."/>
            <person name="Park H.-J."/>
            <person name="Ramirez L."/>
            <person name="Alfaro M."/>
            <person name="Sun H."/>
            <person name="Tritt A."/>
            <person name="Yoshinaga Y."/>
            <person name="Zwiers L.-H."/>
            <person name="Turgeon B."/>
            <person name="Goodwin S."/>
            <person name="Spatafora J."/>
            <person name="Crous P."/>
            <person name="Grigoriev I."/>
        </authorList>
    </citation>
    <scope>NUCLEOTIDE SEQUENCE</scope>
    <source>
        <strain evidence="2">CBS 690.94</strain>
    </source>
</reference>